<dbReference type="EC" id="4.3.3.7" evidence="2"/>
<dbReference type="InterPro" id="IPR002220">
    <property type="entry name" value="DapA-like"/>
</dbReference>
<dbReference type="CDD" id="cd00408">
    <property type="entry name" value="DHDPS-like"/>
    <property type="match status" value="1"/>
</dbReference>
<dbReference type="AlphaFoldDB" id="A0A6S6Z0X4"/>
<dbReference type="Pfam" id="PF00701">
    <property type="entry name" value="DHDPS"/>
    <property type="match status" value="1"/>
</dbReference>
<evidence type="ECO:0000313" key="2">
    <source>
        <dbReference type="EMBL" id="CAB3647980.1"/>
    </source>
</evidence>
<dbReference type="Gene3D" id="3.20.20.70">
    <property type="entry name" value="Aldolase class I"/>
    <property type="match status" value="1"/>
</dbReference>
<sequence length="275" mass="29741">MRPGPSSTTRTGRQMATDIFVPLITPIDYRGMVCGPSVQRLLSSLRHSANGFIPCLTSGEGWRLSATQWEDMLRFTLEHAGASAVIAGIEQPSTAEVHAYAESAKRLGAHGVMLTSPFGESVTQAGILDHYRRVHDAVDLSIYVYNESSLSGNETLFDTLLAIAALPRVVGIKDSADVARSSDQIKALQAQGLKYYVGWEHQLGEDLPVDGCVVSLANIEPALCRVALACECAAVRSEVTRLTEAYALQSDDWYVHIKKELFSRGAISTARAATS</sequence>
<protein>
    <submittedName>
        <fullName evidence="2">4-hydroxy-tetrahydrodipicolinate synthase</fullName>
        <ecNumber evidence="2">4.3.3.7</ecNumber>
    </submittedName>
</protein>
<evidence type="ECO:0000313" key="3">
    <source>
        <dbReference type="Proteomes" id="UP000494108"/>
    </source>
</evidence>
<dbReference type="InterPro" id="IPR013785">
    <property type="entry name" value="Aldolase_TIM"/>
</dbReference>
<gene>
    <name evidence="2" type="primary">dapA_4</name>
    <name evidence="2" type="ORF">LMG3431_02617</name>
</gene>
<dbReference type="GO" id="GO:0008840">
    <property type="term" value="F:4-hydroxy-tetrahydrodipicolinate synthase activity"/>
    <property type="evidence" value="ECO:0007669"/>
    <property type="project" value="UniProtKB-EC"/>
</dbReference>
<dbReference type="GO" id="GO:0005829">
    <property type="term" value="C:cytosol"/>
    <property type="evidence" value="ECO:0007669"/>
    <property type="project" value="TreeGrafter"/>
</dbReference>
<evidence type="ECO:0000256" key="1">
    <source>
        <dbReference type="ARBA" id="ARBA00023239"/>
    </source>
</evidence>
<keyword evidence="3" id="KW-1185">Reference proteome</keyword>
<dbReference type="SUPFAM" id="SSF51569">
    <property type="entry name" value="Aldolase"/>
    <property type="match status" value="1"/>
</dbReference>
<keyword evidence="1 2" id="KW-0456">Lyase</keyword>
<accession>A0A6S6Z0X4</accession>
<reference evidence="2 3" key="1">
    <citation type="submission" date="2020-04" db="EMBL/GenBank/DDBJ databases">
        <authorList>
            <person name="De Canck E."/>
        </authorList>
    </citation>
    <scope>NUCLEOTIDE SEQUENCE [LARGE SCALE GENOMIC DNA]</scope>
    <source>
        <strain evidence="2 3">LMG 3431</strain>
    </source>
</reference>
<dbReference type="SMART" id="SM01130">
    <property type="entry name" value="DHDPS"/>
    <property type="match status" value="1"/>
</dbReference>
<dbReference type="EMBL" id="CADIJX010000003">
    <property type="protein sequence ID" value="CAB3647980.1"/>
    <property type="molecule type" value="Genomic_DNA"/>
</dbReference>
<dbReference type="PANTHER" id="PTHR42849">
    <property type="entry name" value="N-ACETYLNEURAMINATE LYASE"/>
    <property type="match status" value="1"/>
</dbReference>
<dbReference type="GO" id="GO:0019262">
    <property type="term" value="P:N-acetylneuraminate catabolic process"/>
    <property type="evidence" value="ECO:0007669"/>
    <property type="project" value="TreeGrafter"/>
</dbReference>
<dbReference type="Proteomes" id="UP000494108">
    <property type="component" value="Unassembled WGS sequence"/>
</dbReference>
<organism evidence="2 3">
    <name type="scientific">Achromobacter pestifer</name>
    <dbReference type="NCBI Taxonomy" id="1353889"/>
    <lineage>
        <taxon>Bacteria</taxon>
        <taxon>Pseudomonadati</taxon>
        <taxon>Pseudomonadota</taxon>
        <taxon>Betaproteobacteria</taxon>
        <taxon>Burkholderiales</taxon>
        <taxon>Alcaligenaceae</taxon>
        <taxon>Achromobacter</taxon>
    </lineage>
</organism>
<name>A0A6S6Z0X4_9BURK</name>
<dbReference type="PANTHER" id="PTHR42849:SF1">
    <property type="entry name" value="N-ACETYLNEURAMINATE LYASE"/>
    <property type="match status" value="1"/>
</dbReference>
<dbReference type="GO" id="GO:0008747">
    <property type="term" value="F:N-acetylneuraminate lyase activity"/>
    <property type="evidence" value="ECO:0007669"/>
    <property type="project" value="TreeGrafter"/>
</dbReference>
<proteinExistence type="predicted"/>